<name>A0ABS0QDA3_THEVU</name>
<feature type="transmembrane region" description="Helical" evidence="1">
    <location>
        <begin position="74"/>
        <end position="91"/>
    </location>
</feature>
<dbReference type="SUPFAM" id="SSF103473">
    <property type="entry name" value="MFS general substrate transporter"/>
    <property type="match status" value="1"/>
</dbReference>
<keyword evidence="1" id="KW-1133">Transmembrane helix</keyword>
<keyword evidence="1" id="KW-0472">Membrane</keyword>
<protein>
    <submittedName>
        <fullName evidence="2">Uncharacterized protein</fullName>
    </submittedName>
</protein>
<dbReference type="EMBL" id="JAECVU010000001">
    <property type="protein sequence ID" value="MBH8587249.1"/>
    <property type="molecule type" value="Genomic_DNA"/>
</dbReference>
<proteinExistence type="predicted"/>
<reference evidence="2 3" key="1">
    <citation type="submission" date="2020-12" db="EMBL/GenBank/DDBJ databases">
        <title>WGS of Thermoactinomyces spp.</title>
        <authorList>
            <person name="Cheng K."/>
        </authorList>
    </citation>
    <scope>NUCLEOTIDE SEQUENCE [LARGE SCALE GENOMIC DNA]</scope>
    <source>
        <strain evidence="3">CICC 10650\ACCC 41061</strain>
    </source>
</reference>
<keyword evidence="3" id="KW-1185">Reference proteome</keyword>
<evidence type="ECO:0000256" key="1">
    <source>
        <dbReference type="SAM" id="Phobius"/>
    </source>
</evidence>
<feature type="transmembrane region" description="Helical" evidence="1">
    <location>
        <begin position="40"/>
        <end position="62"/>
    </location>
</feature>
<dbReference type="Proteomes" id="UP000641910">
    <property type="component" value="Unassembled WGS sequence"/>
</dbReference>
<organism evidence="2 3">
    <name type="scientific">Thermoactinomyces vulgaris</name>
    <dbReference type="NCBI Taxonomy" id="2026"/>
    <lineage>
        <taxon>Bacteria</taxon>
        <taxon>Bacillati</taxon>
        <taxon>Bacillota</taxon>
        <taxon>Bacilli</taxon>
        <taxon>Bacillales</taxon>
        <taxon>Thermoactinomycetaceae</taxon>
        <taxon>Thermoactinomyces</taxon>
    </lineage>
</organism>
<dbReference type="InterPro" id="IPR036259">
    <property type="entry name" value="MFS_trans_sf"/>
</dbReference>
<feature type="transmembrane region" description="Helical" evidence="1">
    <location>
        <begin position="7"/>
        <end position="28"/>
    </location>
</feature>
<comment type="caution">
    <text evidence="2">The sequence shown here is derived from an EMBL/GenBank/DDBJ whole genome shotgun (WGS) entry which is preliminary data.</text>
</comment>
<dbReference type="RefSeq" id="WP_037995932.1">
    <property type="nucleotide sequence ID" value="NZ_CP036487.1"/>
</dbReference>
<accession>A0ABS0QDA3</accession>
<evidence type="ECO:0000313" key="2">
    <source>
        <dbReference type="EMBL" id="MBH8587249.1"/>
    </source>
</evidence>
<keyword evidence="1" id="KW-0812">Transmembrane</keyword>
<evidence type="ECO:0000313" key="3">
    <source>
        <dbReference type="Proteomes" id="UP000641910"/>
    </source>
</evidence>
<sequence>MLNIGKRLLALLCATGLFAIYYMFLGVIDTPQEDGSILEVMFVLSFLYGGLGIFTYGLAVSYVTDLLLRSFNSLWKHVIAFFSYCLFGFIADRWILQIDTPNIFAYFSTTSALFVYIFVKLFEFMGHTNKSKELNSEEIE</sequence>
<feature type="transmembrane region" description="Helical" evidence="1">
    <location>
        <begin position="103"/>
        <end position="122"/>
    </location>
</feature>
<gene>
    <name evidence="2" type="ORF">I8U22_00245</name>
</gene>